<comment type="caution">
    <text evidence="1">The sequence shown here is derived from an EMBL/GenBank/DDBJ whole genome shotgun (WGS) entry which is preliminary data.</text>
</comment>
<evidence type="ECO:0000313" key="1">
    <source>
        <dbReference type="EMBL" id="GAA1433396.1"/>
    </source>
</evidence>
<protein>
    <recommendedName>
        <fullName evidence="3">WXG100 family type VII secretion target</fullName>
    </recommendedName>
</protein>
<organism evidence="1 2">
    <name type="scientific">Streptomyces thermospinosisporus</name>
    <dbReference type="NCBI Taxonomy" id="161482"/>
    <lineage>
        <taxon>Bacteria</taxon>
        <taxon>Bacillati</taxon>
        <taxon>Actinomycetota</taxon>
        <taxon>Actinomycetes</taxon>
        <taxon>Kitasatosporales</taxon>
        <taxon>Streptomycetaceae</taxon>
        <taxon>Streptomyces</taxon>
    </lineage>
</organism>
<dbReference type="Proteomes" id="UP001500973">
    <property type="component" value="Unassembled WGS sequence"/>
</dbReference>
<evidence type="ECO:0008006" key="3">
    <source>
        <dbReference type="Google" id="ProtNLM"/>
    </source>
</evidence>
<accession>A0ABP4JWN1</accession>
<gene>
    <name evidence="1" type="ORF">GCM10009601_55870</name>
</gene>
<sequence>MDAIVDRIEAGWQGPAATTFQAFHRAAAADAVRISAVIRHLEQAVRLSRDGFTRQELDMVDQLRSIQMDIDGEVGELSTPNAALAAHASPRSNLDYFCAPPDPPLFCD</sequence>
<proteinExistence type="predicted"/>
<reference evidence="2" key="1">
    <citation type="journal article" date="2019" name="Int. J. Syst. Evol. Microbiol.">
        <title>The Global Catalogue of Microorganisms (GCM) 10K type strain sequencing project: providing services to taxonomists for standard genome sequencing and annotation.</title>
        <authorList>
            <consortium name="The Broad Institute Genomics Platform"/>
            <consortium name="The Broad Institute Genome Sequencing Center for Infectious Disease"/>
            <person name="Wu L."/>
            <person name="Ma J."/>
        </authorList>
    </citation>
    <scope>NUCLEOTIDE SEQUENCE [LARGE SCALE GENOMIC DNA]</scope>
    <source>
        <strain evidence="2">JCM 11756</strain>
    </source>
</reference>
<evidence type="ECO:0000313" key="2">
    <source>
        <dbReference type="Proteomes" id="UP001500973"/>
    </source>
</evidence>
<name>A0ABP4JWN1_9ACTN</name>
<dbReference type="InterPro" id="IPR036689">
    <property type="entry name" value="ESAT-6-like_sf"/>
</dbReference>
<dbReference type="Gene3D" id="1.10.287.1060">
    <property type="entry name" value="ESAT-6-like"/>
    <property type="match status" value="1"/>
</dbReference>
<dbReference type="EMBL" id="BAAAIZ010000107">
    <property type="protein sequence ID" value="GAA1433396.1"/>
    <property type="molecule type" value="Genomic_DNA"/>
</dbReference>
<keyword evidence="2" id="KW-1185">Reference proteome</keyword>
<dbReference type="SUPFAM" id="SSF140453">
    <property type="entry name" value="EsxAB dimer-like"/>
    <property type="match status" value="1"/>
</dbReference>